<evidence type="ECO:0000256" key="6">
    <source>
        <dbReference type="ARBA" id="ARBA00022989"/>
    </source>
</evidence>
<dbReference type="PANTHER" id="PTHR12231">
    <property type="entry name" value="CTX-RELATED TYPE I TRANSMEMBRANE PROTEIN"/>
    <property type="match status" value="1"/>
</dbReference>
<dbReference type="SMART" id="SM00408">
    <property type="entry name" value="IGc2"/>
    <property type="match status" value="6"/>
</dbReference>
<feature type="region of interest" description="Disordered" evidence="11">
    <location>
        <begin position="1199"/>
        <end position="1228"/>
    </location>
</feature>
<keyword evidence="17" id="KW-1185">Reference proteome</keyword>
<evidence type="ECO:0000256" key="2">
    <source>
        <dbReference type="ARBA" id="ARBA00022692"/>
    </source>
</evidence>
<feature type="domain" description="Ig-like" evidence="15">
    <location>
        <begin position="430"/>
        <end position="519"/>
    </location>
</feature>
<keyword evidence="9" id="KW-0393">Immunoglobulin domain</keyword>
<keyword evidence="7 12" id="KW-0472">Membrane</keyword>
<feature type="domain" description="Fibronectin type-III" evidence="16">
    <location>
        <begin position="723"/>
        <end position="815"/>
    </location>
</feature>
<dbReference type="PROSITE" id="PS50268">
    <property type="entry name" value="CADHERIN_2"/>
    <property type="match status" value="1"/>
</dbReference>
<evidence type="ECO:0000256" key="5">
    <source>
        <dbReference type="ARBA" id="ARBA00022889"/>
    </source>
</evidence>
<dbReference type="InterPro" id="IPR003598">
    <property type="entry name" value="Ig_sub2"/>
</dbReference>
<gene>
    <name evidence="18" type="primary">LOC111085734</name>
</gene>
<dbReference type="Pfam" id="PF00041">
    <property type="entry name" value="fn3"/>
    <property type="match status" value="3"/>
</dbReference>
<dbReference type="CDD" id="cd20958">
    <property type="entry name" value="IgI_5_Dscam"/>
    <property type="match status" value="1"/>
</dbReference>
<dbReference type="Proteomes" id="UP000694941">
    <property type="component" value="Unplaced"/>
</dbReference>
<dbReference type="SMART" id="SM00060">
    <property type="entry name" value="FN3"/>
    <property type="match status" value="4"/>
</dbReference>
<feature type="domain" description="Cadherin" evidence="14">
    <location>
        <begin position="804"/>
        <end position="926"/>
    </location>
</feature>
<name>A0ABM1SCR5_LIMPO</name>
<keyword evidence="2 12" id="KW-0812">Transmembrane</keyword>
<feature type="domain" description="Fibronectin type-III" evidence="16">
    <location>
        <begin position="920"/>
        <end position="1013"/>
    </location>
</feature>
<feature type="compositionally biased region" description="Low complexity" evidence="11">
    <location>
        <begin position="1210"/>
        <end position="1228"/>
    </location>
</feature>
<keyword evidence="8" id="KW-1015">Disulfide bond</keyword>
<keyword evidence="4" id="KW-0677">Repeat</keyword>
<dbReference type="SUPFAM" id="SSF48726">
    <property type="entry name" value="Immunoglobulin"/>
    <property type="match status" value="7"/>
</dbReference>
<proteinExistence type="predicted"/>
<evidence type="ECO:0000259" key="14">
    <source>
        <dbReference type="PROSITE" id="PS50268"/>
    </source>
</evidence>
<dbReference type="InterPro" id="IPR056754">
    <property type="entry name" value="DSCAM/DSCAML_C"/>
</dbReference>
<dbReference type="SUPFAM" id="SSF49265">
    <property type="entry name" value="Fibronectin type III"/>
    <property type="match status" value="2"/>
</dbReference>
<dbReference type="InterPro" id="IPR013783">
    <property type="entry name" value="Ig-like_fold"/>
</dbReference>
<protein>
    <submittedName>
        <fullName evidence="18">Down syndrome cell adhesion molecule-like protein 1 homolog</fullName>
    </submittedName>
</protein>
<dbReference type="Gene3D" id="2.60.40.10">
    <property type="entry name" value="Immunoglobulins"/>
    <property type="match status" value="11"/>
</dbReference>
<dbReference type="InterPro" id="IPR036179">
    <property type="entry name" value="Ig-like_dom_sf"/>
</dbReference>
<evidence type="ECO:0000256" key="1">
    <source>
        <dbReference type="ARBA" id="ARBA00004167"/>
    </source>
</evidence>
<organism evidence="17 18">
    <name type="scientific">Limulus polyphemus</name>
    <name type="common">Atlantic horseshoe crab</name>
    <dbReference type="NCBI Taxonomy" id="6850"/>
    <lineage>
        <taxon>Eukaryota</taxon>
        <taxon>Metazoa</taxon>
        <taxon>Ecdysozoa</taxon>
        <taxon>Arthropoda</taxon>
        <taxon>Chelicerata</taxon>
        <taxon>Merostomata</taxon>
        <taxon>Xiphosura</taxon>
        <taxon>Limulidae</taxon>
        <taxon>Limulus</taxon>
    </lineage>
</organism>
<dbReference type="PANTHER" id="PTHR12231:SF105">
    <property type="entry name" value="LACHESIN-LIKE PROTEIN"/>
    <property type="match status" value="1"/>
</dbReference>
<dbReference type="InterPro" id="IPR007110">
    <property type="entry name" value="Ig-like_dom"/>
</dbReference>
<evidence type="ECO:0000256" key="7">
    <source>
        <dbReference type="ARBA" id="ARBA00023136"/>
    </source>
</evidence>
<feature type="transmembrane region" description="Helical" evidence="12">
    <location>
        <begin position="1135"/>
        <end position="1163"/>
    </location>
</feature>
<keyword evidence="5" id="KW-0130">Cell adhesion</keyword>
<evidence type="ECO:0000313" key="17">
    <source>
        <dbReference type="Proteomes" id="UP000694941"/>
    </source>
</evidence>
<dbReference type="CDD" id="cd20956">
    <property type="entry name" value="IgI_4_Dscam"/>
    <property type="match status" value="1"/>
</dbReference>
<feature type="domain" description="Fibronectin type-III" evidence="16">
    <location>
        <begin position="1014"/>
        <end position="1109"/>
    </location>
</feature>
<feature type="signal peptide" evidence="13">
    <location>
        <begin position="1"/>
        <end position="23"/>
    </location>
</feature>
<dbReference type="SMART" id="SM00409">
    <property type="entry name" value="IG"/>
    <property type="match status" value="6"/>
</dbReference>
<evidence type="ECO:0000256" key="11">
    <source>
        <dbReference type="SAM" id="MobiDB-lite"/>
    </source>
</evidence>
<dbReference type="Pfam" id="PF07679">
    <property type="entry name" value="I-set"/>
    <property type="match status" value="2"/>
</dbReference>
<dbReference type="InterPro" id="IPR003599">
    <property type="entry name" value="Ig_sub"/>
</dbReference>
<feature type="domain" description="Ig-like" evidence="15">
    <location>
        <begin position="36"/>
        <end position="129"/>
    </location>
</feature>
<sequence length="1323" mass="147009">MISFGKFLCLLLDISLLWIYAVGQDLRRPKTDLQGPQFAVEPPDEAIFLNSTGTVVRCNSIGHPMPEVTWLLRNGQPVFSVANVRKVQRDGSLIFLPFRADEYSKEIHDTVYKCKATNSVGTVGSRDVRVKGVLQNPYVIRVFDHQVIKGTTAVLPCYVPSHVSEYVYVTSWIIDDNVTVSSQNTISQNKYIIFPEGTLHVNHVTVEDGHQSFRCLTKNRLTGDSKGSDNTARLIVLDVPPELHQGFPERTLKAGTSLSLQCIFSGHPLPQITWLIDKIPLSDVPQFRIGKEETVDGRLKSFLNITRIRTRDGGFYECVANNGVGSVSHVARINVYGPPYVRPMKNVSVIEGETLILQCPVAGYPIKYIIWERDGFQLPINHRQQVFSNGSIIVREVVRDSDQGTYTCSAISEDGDRDHEDVTIKVTTPPKIIPFDFPNRVREGTGVVITCGVNDGDPPFLIKLSKDGRSLSPESGVTLQVHERFVLLAMSSVKAHHTGNYTCTISNSGGSSSHSSYLNIDVPPHWVVEPSNCSVIQGRSVNIDCVVQGYPPPRITWMKASDGATKNFVPLYNSQHYVIFDNGTLIIRNVAKENEGFYLCQASNNVGPDLRKLFTLTVHVPPSVHVQHQVHTAVLNDILEIHCEANGELPIKIKWFKDNHDVTSSSDGRYVLEERTKHSMVESVLYISKVIKNDTGLFSCLAFNAYGNSTGKYQVIVQEMPTAPSDLRIESKTGRSLSVTWKKPFDGHSAITRYSVQYSSEKSGTWQEMSVPSSQTSVVIQGLVPATFYNLRIFAENAIGKSNYSAIYKIETEEEAPGGPPLEVQATATGPNSIKVSWKPPEKKLWNGKIKGYYIGYKIVSSSETSMYKTVEIKGNTEMESHVTNLKRSTKYAVSVQAFNEKGPGPMSENVIIVTLADVPPTAPVLSLLSSTSQSLTISWMDKQRFGSPVTEYILYQKEEHGNWLKVSLRSQETTYTAKGLKCGSKYQFYVVSLNSVGRSEPSEIFTGRTDGAAPLSPSKNDLIFADTTTARLNFLSWQSGGCPIESFSIKLRRKPLSHWTTIRERVSASQLQYTIQELFPGTWYDLQVTAYSSAGATEAQYEFQTLNTTFLEEPVQEILTISPRSQETDLSLPLFWDITIIVPVATSVVIIIIIIVVGCVLYNKRDFHHSTSSEGSRNLQLKSRQVAETMVLKEIKAPPNHGCLSTGISSDDGTQRSSSSSQSRPVSSMMASIGVLLPGDDEGHPYATPYDTIHEYRLEEPGTSGIRTLNRGCRDRREDNIYISRQQCRPDRSYEALKPNVFPLPLPRATSGEGIPLYCTNT</sequence>
<evidence type="ECO:0000313" key="18">
    <source>
        <dbReference type="RefSeq" id="XP_022241420.1"/>
    </source>
</evidence>
<evidence type="ECO:0000256" key="12">
    <source>
        <dbReference type="SAM" id="Phobius"/>
    </source>
</evidence>
<feature type="chain" id="PRO_5046371773" evidence="13">
    <location>
        <begin position="24"/>
        <end position="1323"/>
    </location>
</feature>
<dbReference type="InterPro" id="IPR013098">
    <property type="entry name" value="Ig_I-set"/>
</dbReference>
<evidence type="ECO:0000256" key="10">
    <source>
        <dbReference type="PROSITE-ProRule" id="PRU00043"/>
    </source>
</evidence>
<dbReference type="InterPro" id="IPR003961">
    <property type="entry name" value="FN3_dom"/>
</dbReference>
<keyword evidence="6 12" id="KW-1133">Transmembrane helix</keyword>
<dbReference type="RefSeq" id="XP_022241420.1">
    <property type="nucleotide sequence ID" value="XM_022385712.1"/>
</dbReference>
<feature type="domain" description="Fibronectin type-III" evidence="16">
    <location>
        <begin position="820"/>
        <end position="918"/>
    </location>
</feature>
<evidence type="ECO:0000259" key="15">
    <source>
        <dbReference type="PROSITE" id="PS50835"/>
    </source>
</evidence>
<dbReference type="PROSITE" id="PS50853">
    <property type="entry name" value="FN3"/>
    <property type="match status" value="4"/>
</dbReference>
<keyword evidence="3 13" id="KW-0732">Signal</keyword>
<reference evidence="18" key="1">
    <citation type="submission" date="2025-08" db="UniProtKB">
        <authorList>
            <consortium name="RefSeq"/>
        </authorList>
    </citation>
    <scope>IDENTIFICATION</scope>
    <source>
        <tissue evidence="18">Muscle</tissue>
    </source>
</reference>
<dbReference type="Pfam" id="PF13927">
    <property type="entry name" value="Ig_3"/>
    <property type="match status" value="3"/>
</dbReference>
<dbReference type="Pfam" id="PF25059">
    <property type="entry name" value="FN3_DSCAM-DSCAML_C"/>
    <property type="match status" value="1"/>
</dbReference>
<dbReference type="InterPro" id="IPR002126">
    <property type="entry name" value="Cadherin-like_dom"/>
</dbReference>
<evidence type="ECO:0000256" key="4">
    <source>
        <dbReference type="ARBA" id="ARBA00022737"/>
    </source>
</evidence>
<evidence type="ECO:0000256" key="13">
    <source>
        <dbReference type="SAM" id="SignalP"/>
    </source>
</evidence>
<keyword evidence="10" id="KW-0106">Calcium</keyword>
<comment type="subcellular location">
    <subcellularLocation>
        <location evidence="1">Membrane</location>
        <topology evidence="1">Single-pass membrane protein</topology>
    </subcellularLocation>
</comment>
<dbReference type="GeneID" id="111085734"/>
<dbReference type="CDD" id="cd00063">
    <property type="entry name" value="FN3"/>
    <property type="match status" value="4"/>
</dbReference>
<dbReference type="InterPro" id="IPR051170">
    <property type="entry name" value="Neural/epithelial_adhesion"/>
</dbReference>
<evidence type="ECO:0000256" key="9">
    <source>
        <dbReference type="ARBA" id="ARBA00023319"/>
    </source>
</evidence>
<feature type="domain" description="Ig-like" evidence="15">
    <location>
        <begin position="137"/>
        <end position="235"/>
    </location>
</feature>
<dbReference type="PROSITE" id="PS50835">
    <property type="entry name" value="IG_LIKE"/>
    <property type="match status" value="7"/>
</dbReference>
<evidence type="ECO:0000256" key="8">
    <source>
        <dbReference type="ARBA" id="ARBA00023157"/>
    </source>
</evidence>
<feature type="domain" description="Ig-like" evidence="15">
    <location>
        <begin position="622"/>
        <end position="718"/>
    </location>
</feature>
<feature type="domain" description="Ig-like" evidence="15">
    <location>
        <begin position="241"/>
        <end position="334"/>
    </location>
</feature>
<evidence type="ECO:0000256" key="3">
    <source>
        <dbReference type="ARBA" id="ARBA00022729"/>
    </source>
</evidence>
<feature type="domain" description="Ig-like" evidence="15">
    <location>
        <begin position="524"/>
        <end position="617"/>
    </location>
</feature>
<dbReference type="InterPro" id="IPR036116">
    <property type="entry name" value="FN3_sf"/>
</dbReference>
<dbReference type="PRINTS" id="PR00014">
    <property type="entry name" value="FNTYPEIII"/>
</dbReference>
<evidence type="ECO:0000259" key="16">
    <source>
        <dbReference type="PROSITE" id="PS50853"/>
    </source>
</evidence>
<feature type="domain" description="Ig-like" evidence="15">
    <location>
        <begin position="338"/>
        <end position="423"/>
    </location>
</feature>
<accession>A0ABM1SCR5</accession>